<proteinExistence type="predicted"/>
<organism evidence="3 4">
    <name type="scientific">Desulfonema magnum</name>
    <dbReference type="NCBI Taxonomy" id="45655"/>
    <lineage>
        <taxon>Bacteria</taxon>
        <taxon>Pseudomonadati</taxon>
        <taxon>Thermodesulfobacteriota</taxon>
        <taxon>Desulfobacteria</taxon>
        <taxon>Desulfobacterales</taxon>
        <taxon>Desulfococcaceae</taxon>
        <taxon>Desulfonema</taxon>
    </lineage>
</organism>
<name>A0A975BI84_9BACT</name>
<keyword evidence="2" id="KW-1133">Transmembrane helix</keyword>
<feature type="transmembrane region" description="Helical" evidence="2">
    <location>
        <begin position="33"/>
        <end position="55"/>
    </location>
</feature>
<accession>A0A975BI84</accession>
<keyword evidence="4" id="KW-1185">Reference proteome</keyword>
<evidence type="ECO:0000313" key="4">
    <source>
        <dbReference type="Proteomes" id="UP000663722"/>
    </source>
</evidence>
<keyword evidence="2" id="KW-0472">Membrane</keyword>
<gene>
    <name evidence="3" type="ORF">dnm_015510</name>
</gene>
<protein>
    <submittedName>
        <fullName evidence="3">Uncharacterized protein</fullName>
    </submittedName>
</protein>
<reference evidence="3" key="1">
    <citation type="journal article" date="2021" name="Microb. Physiol.">
        <title>Proteogenomic Insights into the Physiology of Marine, Sulfate-Reducing, Filamentous Desulfonema limicola and Desulfonema magnum.</title>
        <authorList>
            <person name="Schnaars V."/>
            <person name="Wohlbrand L."/>
            <person name="Scheve S."/>
            <person name="Hinrichs C."/>
            <person name="Reinhardt R."/>
            <person name="Rabus R."/>
        </authorList>
    </citation>
    <scope>NUCLEOTIDE SEQUENCE</scope>
    <source>
        <strain evidence="3">4be13</strain>
    </source>
</reference>
<dbReference type="EMBL" id="CP061800">
    <property type="protein sequence ID" value="QTA85540.1"/>
    <property type="molecule type" value="Genomic_DNA"/>
</dbReference>
<dbReference type="KEGG" id="dmm:dnm_015510"/>
<keyword evidence="2" id="KW-0812">Transmembrane</keyword>
<dbReference type="Proteomes" id="UP000663722">
    <property type="component" value="Chromosome"/>
</dbReference>
<sequence>MILYLKNKKTSQSEIASEPESENFSRFPKTIRVALFVSRVCVAVFLMTSSTYAFYHSGEDKAQDLRGFENLGGLYSKISENKEKNTFVLYDNFNHVLPKQRQETIIFPYSDKFVPADLIEFNLPVYAVFHHSETFENPVTKLLYANLKLKKLLEEYSDLQRRVNALLSDLEFSSDDIQPDLLALINNIQMGDTPKLSEMLSVHRKWIRLNREISKLAKNHPRLLAESAERTASRLLAGIRFRANSYHSEKPSEMTSRNFFGPSPRTFKNKTSASDAPLYRHNTKDAHSVAVKRKKRDFYYEDDFLERMFKFPSKVLRYVLLNKIKAIVYGLVLIFMIYFTVIVIRSVIHR</sequence>
<feature type="coiled-coil region" evidence="1">
    <location>
        <begin position="142"/>
        <end position="169"/>
    </location>
</feature>
<dbReference type="AlphaFoldDB" id="A0A975BI84"/>
<feature type="transmembrane region" description="Helical" evidence="2">
    <location>
        <begin position="326"/>
        <end position="348"/>
    </location>
</feature>
<evidence type="ECO:0000313" key="3">
    <source>
        <dbReference type="EMBL" id="QTA85540.1"/>
    </source>
</evidence>
<evidence type="ECO:0000256" key="2">
    <source>
        <dbReference type="SAM" id="Phobius"/>
    </source>
</evidence>
<keyword evidence="1" id="KW-0175">Coiled coil</keyword>
<evidence type="ECO:0000256" key="1">
    <source>
        <dbReference type="SAM" id="Coils"/>
    </source>
</evidence>